<dbReference type="Pfam" id="PF13855">
    <property type="entry name" value="LRR_8"/>
    <property type="match status" value="6"/>
</dbReference>
<sequence>MPDILVAIGARGRRRGATPRAWQCSVESLYSHETELMSAAQWTGPVMVSLLVLLPAMVSNGARTNYGLVPSRSFVKEIIYTGNNILDLDLYEGPETAKIILHFNHIHVIGEDAWRPLATSLRYLDLSDNDLDKIPKAGLKDLQGLQKLYLDRNSIAEMDPEDVGWGGLESTLTVLSLVDNHLSSIPMGGFSSLHSLEELNLSGNRLKEISSLVLPKQLLTINLDKNQRRSRSADFGAIVLDPALGFREAVASRSKNPRRHAIYVREKYVKYFVGEGSVPYPGPTTESSGLVKKGRGRGGDSATHSLAIKRVPVSAIKNMTLIRRISLRQNGISELPCREIPDHLNLEALNLGENQISSIAECTLNGSVIIEHLSLDYNRITQIPRKGFGSLKVNSFNLSFNDIYNVPPKFINGLADNVTHLEFSHNLISSNSIRPALQSMAKSIIALDLSHNDLHNMPQLRPCRHLERLNMESTHLKKIPQDSLNRCRRIKWLNLNYNRIRYIGAITFHKIGSAVETLLLRGNQISIVSDSILSALPNLKHLDLSLNRLTAIFPLSSSSLKYLDIGFSLKLNMFPNISLLENLETYIMDNTNLEAIPDGGFKYSALRKIHLEWGELTEIPDLPYESRVVDIRLDFNMIKSIERNAFQRSQHLETVSLIGNRIVTIATYAFDQLPQLRVILLRDNFIQFIEHHAFNILPLLQVLDLSGNQIKRITVDIFSGIGRLQGISLDLSRNFLSHMENGPDINNVSIIHAPTINLSRNGLKDFPVDFLSHLHGLIDLDLSFNTMNTIYANASRAITTLQRINLESNSLRLIETNAFRFVTDLQVLQLANNHLTSLPDISTLISLRLLNLSNNAFSSLPQLYPPLELLDLTHNKISTVPEYALRSIALYDNPSTLRYLSLSNLSHNDIALISPTPLSPLLALQRLDLSHNRISIFLDRPWACVPKIILLKLNDNPISHVGIDFFGGLQNLRYLLFHGLELRAFHTNATYPLADVEHYTVDYLEELPDLLGSFKELRSLTVNFPLGSHQLSPKALKMFLSLQIKSLKLQGRGLTTLKSKTLILGSRQARRRSTFELNLEETSVRHPPKQLNFTSFATQFKLVVKNSDVELRKLILISQQSTLPFRGGVHFPGTSMRCSCELGHWALWYRRWFRESVDIMDKSAEEAAKIWETRKENQCAPRRDEFLSEFDERRELIPSIPIISIRLLLRERLCEEDDIPSPEVFIPPSILDDEVSGAPRIYVFQSFLLVLSSVFISHCLVSLTLLKTPAR</sequence>
<dbReference type="SUPFAM" id="SSF52047">
    <property type="entry name" value="RNI-like"/>
    <property type="match status" value="1"/>
</dbReference>
<reference evidence="1" key="1">
    <citation type="submission" date="2020-11" db="EMBL/GenBank/DDBJ databases">
        <authorList>
            <person name="Tran Van P."/>
        </authorList>
    </citation>
    <scope>NUCLEOTIDE SEQUENCE</scope>
</reference>
<dbReference type="AlphaFoldDB" id="A0A7R8WAS4"/>
<gene>
    <name evidence="1" type="ORF">CTOB1V02_LOCUS6030</name>
</gene>
<organism evidence="1">
    <name type="scientific">Cyprideis torosa</name>
    <dbReference type="NCBI Taxonomy" id="163714"/>
    <lineage>
        <taxon>Eukaryota</taxon>
        <taxon>Metazoa</taxon>
        <taxon>Ecdysozoa</taxon>
        <taxon>Arthropoda</taxon>
        <taxon>Crustacea</taxon>
        <taxon>Oligostraca</taxon>
        <taxon>Ostracoda</taxon>
        <taxon>Podocopa</taxon>
        <taxon>Podocopida</taxon>
        <taxon>Cytherocopina</taxon>
        <taxon>Cytheroidea</taxon>
        <taxon>Cytherideidae</taxon>
        <taxon>Cyprideis</taxon>
    </lineage>
</organism>
<protein>
    <submittedName>
        <fullName evidence="1">Uncharacterized protein</fullName>
    </submittedName>
</protein>
<dbReference type="SUPFAM" id="SSF52058">
    <property type="entry name" value="L domain-like"/>
    <property type="match status" value="2"/>
</dbReference>
<dbReference type="InterPro" id="IPR032675">
    <property type="entry name" value="LRR_dom_sf"/>
</dbReference>
<dbReference type="EMBL" id="OB661401">
    <property type="protein sequence ID" value="CAD7228141.1"/>
    <property type="molecule type" value="Genomic_DNA"/>
</dbReference>
<dbReference type="SMART" id="SM00365">
    <property type="entry name" value="LRR_SD22"/>
    <property type="match status" value="7"/>
</dbReference>
<evidence type="ECO:0000313" key="1">
    <source>
        <dbReference type="EMBL" id="CAD7228141.1"/>
    </source>
</evidence>
<name>A0A7R8WAS4_9CRUS</name>
<dbReference type="OrthoDB" id="10022853at2759"/>
<dbReference type="PROSITE" id="PS51450">
    <property type="entry name" value="LRR"/>
    <property type="match status" value="7"/>
</dbReference>
<dbReference type="SMART" id="SM00364">
    <property type="entry name" value="LRR_BAC"/>
    <property type="match status" value="5"/>
</dbReference>
<dbReference type="InterPro" id="IPR050333">
    <property type="entry name" value="SLRP"/>
</dbReference>
<dbReference type="Gene3D" id="3.80.10.10">
    <property type="entry name" value="Ribonuclease Inhibitor"/>
    <property type="match status" value="6"/>
</dbReference>
<accession>A0A7R8WAS4</accession>
<dbReference type="PANTHER" id="PTHR45712:SF22">
    <property type="entry name" value="INSULIN-LIKE GROWTH FACTOR-BINDING PROTEIN COMPLEX ACID LABILE SUBUNIT"/>
    <property type="match status" value="1"/>
</dbReference>
<dbReference type="SMART" id="SM00369">
    <property type="entry name" value="LRR_TYP"/>
    <property type="match status" value="22"/>
</dbReference>
<dbReference type="InterPro" id="IPR003591">
    <property type="entry name" value="Leu-rich_rpt_typical-subtyp"/>
</dbReference>
<dbReference type="PANTHER" id="PTHR45712">
    <property type="entry name" value="AGAP008170-PA"/>
    <property type="match status" value="1"/>
</dbReference>
<dbReference type="InterPro" id="IPR001611">
    <property type="entry name" value="Leu-rich_rpt"/>
</dbReference>
<proteinExistence type="predicted"/>